<dbReference type="PANTHER" id="PTHR21248">
    <property type="entry name" value="CARDIOLIPIN SYNTHASE"/>
    <property type="match status" value="1"/>
</dbReference>
<name>A0A1H0P138_9RHOB</name>
<dbReference type="SUPFAM" id="SSF56024">
    <property type="entry name" value="Phospholipase D/nuclease"/>
    <property type="match status" value="1"/>
</dbReference>
<dbReference type="RefSeq" id="WP_149789791.1">
    <property type="nucleotide sequence ID" value="NZ_FNIO01000015.1"/>
</dbReference>
<organism evidence="7 8">
    <name type="scientific">Lutimaribacter pacificus</name>
    <dbReference type="NCBI Taxonomy" id="391948"/>
    <lineage>
        <taxon>Bacteria</taxon>
        <taxon>Pseudomonadati</taxon>
        <taxon>Pseudomonadota</taxon>
        <taxon>Alphaproteobacteria</taxon>
        <taxon>Rhodobacterales</taxon>
        <taxon>Roseobacteraceae</taxon>
        <taxon>Lutimaribacter</taxon>
    </lineage>
</organism>
<dbReference type="AlphaFoldDB" id="A0A1H0P138"/>
<dbReference type="NCBIfam" id="NF038319">
    <property type="entry name" value="DISARM_DrmC_I"/>
    <property type="match status" value="1"/>
</dbReference>
<feature type="domain" description="PLD phosphodiesterase" evidence="6">
    <location>
        <begin position="191"/>
        <end position="218"/>
    </location>
</feature>
<dbReference type="OrthoDB" id="9762009at2"/>
<dbReference type="InterPro" id="IPR001736">
    <property type="entry name" value="PLipase_D/transphosphatidylase"/>
</dbReference>
<dbReference type="GO" id="GO:0032049">
    <property type="term" value="P:cardiolipin biosynthetic process"/>
    <property type="evidence" value="ECO:0007669"/>
    <property type="project" value="UniProtKB-ARBA"/>
</dbReference>
<dbReference type="GO" id="GO:0005576">
    <property type="term" value="C:extracellular region"/>
    <property type="evidence" value="ECO:0007669"/>
    <property type="project" value="UniProtKB-SubCell"/>
</dbReference>
<sequence>MIRLLEAVSDVVSNTPPEKVEQLAQLAARLASSAEAKRLSQWAIAPESKKRLKRLIEEWERESSISGAELSAMIKAASYVQIKISGEQIIELVWTGPSSHLVPTRKTERALIQVIQHAQERLFLTSFVAYKVDEIIEALKLAIERGVKVSILLERSESDGGAVSNDGISTMKKTLPEASVFAWDSKADSFMGGKVHAKVAVADEEVCFISSANLTGHAMEKNMEAGVLIEGGTVPEKLHRHLEALITTKQLTRA</sequence>
<evidence type="ECO:0000256" key="3">
    <source>
        <dbReference type="ARBA" id="ARBA00018392"/>
    </source>
</evidence>
<evidence type="ECO:0000313" key="7">
    <source>
        <dbReference type="EMBL" id="SHK97964.1"/>
    </source>
</evidence>
<evidence type="ECO:0000256" key="2">
    <source>
        <dbReference type="ARBA" id="ARBA00004613"/>
    </source>
</evidence>
<protein>
    <recommendedName>
        <fullName evidence="3">Phospholipase D</fullName>
    </recommendedName>
    <alternativeName>
        <fullName evidence="5">Choline phosphatase</fullName>
    </alternativeName>
</protein>
<evidence type="ECO:0000256" key="5">
    <source>
        <dbReference type="ARBA" id="ARBA00029594"/>
    </source>
</evidence>
<dbReference type="Proteomes" id="UP000324252">
    <property type="component" value="Unassembled WGS sequence"/>
</dbReference>
<dbReference type="SMART" id="SM00155">
    <property type="entry name" value="PLDc"/>
    <property type="match status" value="1"/>
</dbReference>
<dbReference type="InterPro" id="IPR025202">
    <property type="entry name" value="PLD-like_dom"/>
</dbReference>
<dbReference type="Gene3D" id="3.30.870.10">
    <property type="entry name" value="Endonuclease Chain A"/>
    <property type="match status" value="1"/>
</dbReference>
<dbReference type="EMBL" id="FQZZ01000015">
    <property type="protein sequence ID" value="SHK97964.1"/>
    <property type="molecule type" value="Genomic_DNA"/>
</dbReference>
<evidence type="ECO:0000259" key="6">
    <source>
        <dbReference type="PROSITE" id="PS50035"/>
    </source>
</evidence>
<reference evidence="7 8" key="1">
    <citation type="submission" date="2016-11" db="EMBL/GenBank/DDBJ databases">
        <authorList>
            <person name="Varghese N."/>
            <person name="Submissions S."/>
        </authorList>
    </citation>
    <scope>NUCLEOTIDE SEQUENCE [LARGE SCALE GENOMIC DNA]</scope>
    <source>
        <strain evidence="7 8">DSM 29620</strain>
    </source>
</reference>
<dbReference type="PANTHER" id="PTHR21248:SF22">
    <property type="entry name" value="PHOSPHOLIPASE D"/>
    <property type="match status" value="1"/>
</dbReference>
<comment type="function">
    <text evidence="1">Could be a virulence factor.</text>
</comment>
<dbReference type="InterPro" id="IPR047955">
    <property type="entry name" value="DrmC-like"/>
</dbReference>
<comment type="subcellular location">
    <subcellularLocation>
        <location evidence="2">Secreted</location>
    </subcellularLocation>
</comment>
<dbReference type="Pfam" id="PF13091">
    <property type="entry name" value="PLDc_2"/>
    <property type="match status" value="1"/>
</dbReference>
<gene>
    <name evidence="7" type="ORF">SAMN05444142_11527</name>
</gene>
<evidence type="ECO:0000256" key="1">
    <source>
        <dbReference type="ARBA" id="ARBA00003145"/>
    </source>
</evidence>
<proteinExistence type="predicted"/>
<accession>A0A1H0P138</accession>
<evidence type="ECO:0000313" key="8">
    <source>
        <dbReference type="Proteomes" id="UP000324252"/>
    </source>
</evidence>
<dbReference type="PROSITE" id="PS50035">
    <property type="entry name" value="PLD"/>
    <property type="match status" value="1"/>
</dbReference>
<keyword evidence="8" id="KW-1185">Reference proteome</keyword>
<dbReference type="GO" id="GO:0030572">
    <property type="term" value="F:phosphatidyltransferase activity"/>
    <property type="evidence" value="ECO:0007669"/>
    <property type="project" value="UniProtKB-ARBA"/>
</dbReference>
<keyword evidence="4" id="KW-0964">Secreted</keyword>
<dbReference type="CDD" id="cd09132">
    <property type="entry name" value="PLDc_unchar4"/>
    <property type="match status" value="1"/>
</dbReference>
<evidence type="ECO:0000256" key="4">
    <source>
        <dbReference type="ARBA" id="ARBA00022525"/>
    </source>
</evidence>